<organism evidence="10 11">
    <name type="scientific">Quercus suber</name>
    <name type="common">Cork oak</name>
    <dbReference type="NCBI Taxonomy" id="58331"/>
    <lineage>
        <taxon>Eukaryota</taxon>
        <taxon>Viridiplantae</taxon>
        <taxon>Streptophyta</taxon>
        <taxon>Embryophyta</taxon>
        <taxon>Tracheophyta</taxon>
        <taxon>Spermatophyta</taxon>
        <taxon>Magnoliopsida</taxon>
        <taxon>eudicotyledons</taxon>
        <taxon>Gunneridae</taxon>
        <taxon>Pentapetalae</taxon>
        <taxon>rosids</taxon>
        <taxon>fabids</taxon>
        <taxon>Fagales</taxon>
        <taxon>Fagaceae</taxon>
        <taxon>Quercus</taxon>
    </lineage>
</organism>
<feature type="domain" description="RNA polymerase beta subunit protrusion" evidence="9">
    <location>
        <begin position="55"/>
        <end position="126"/>
    </location>
</feature>
<feature type="transmembrane region" description="Helical" evidence="8">
    <location>
        <begin position="149"/>
        <end position="167"/>
    </location>
</feature>
<dbReference type="GO" id="GO:0032549">
    <property type="term" value="F:ribonucleoside binding"/>
    <property type="evidence" value="ECO:0007669"/>
    <property type="project" value="InterPro"/>
</dbReference>
<feature type="transmembrane region" description="Helical" evidence="8">
    <location>
        <begin position="123"/>
        <end position="142"/>
    </location>
</feature>
<evidence type="ECO:0000256" key="3">
    <source>
        <dbReference type="ARBA" id="ARBA00022478"/>
    </source>
</evidence>
<dbReference type="AlphaFoldDB" id="A0AAW0LEH6"/>
<gene>
    <name evidence="10" type="primary">NRPC2_3</name>
    <name evidence="10" type="ORF">CFP56_002629</name>
</gene>
<evidence type="ECO:0000313" key="11">
    <source>
        <dbReference type="Proteomes" id="UP000237347"/>
    </source>
</evidence>
<dbReference type="SUPFAM" id="SSF64484">
    <property type="entry name" value="beta and beta-prime subunits of DNA dependent RNA-polymerase"/>
    <property type="match status" value="1"/>
</dbReference>
<dbReference type="InterPro" id="IPR015712">
    <property type="entry name" value="DNA-dir_RNA_pol_su2"/>
</dbReference>
<keyword evidence="4" id="KW-0808">Transferase</keyword>
<reference evidence="10 11" key="1">
    <citation type="journal article" date="2018" name="Sci. Data">
        <title>The draft genome sequence of cork oak.</title>
        <authorList>
            <person name="Ramos A.M."/>
            <person name="Usie A."/>
            <person name="Barbosa P."/>
            <person name="Barros P.M."/>
            <person name="Capote T."/>
            <person name="Chaves I."/>
            <person name="Simoes F."/>
            <person name="Abreu I."/>
            <person name="Carrasquinho I."/>
            <person name="Faro C."/>
            <person name="Guimaraes J.B."/>
            <person name="Mendonca D."/>
            <person name="Nobrega F."/>
            <person name="Rodrigues L."/>
            <person name="Saibo N.J.M."/>
            <person name="Varela M.C."/>
            <person name="Egas C."/>
            <person name="Matos J."/>
            <person name="Miguel C.M."/>
            <person name="Oliveira M.M."/>
            <person name="Ricardo C.P."/>
            <person name="Goncalves S."/>
        </authorList>
    </citation>
    <scope>NUCLEOTIDE SEQUENCE [LARGE SCALE GENOMIC DNA]</scope>
    <source>
        <strain evidence="11">cv. HL8</strain>
    </source>
</reference>
<keyword evidence="3 10" id="KW-0240">DNA-directed RNA polymerase</keyword>
<feature type="region of interest" description="Disordered" evidence="7">
    <location>
        <begin position="1"/>
        <end position="26"/>
    </location>
</feature>
<proteinExistence type="inferred from homology"/>
<dbReference type="Pfam" id="PF04563">
    <property type="entry name" value="RNA_pol_Rpb2_1"/>
    <property type="match status" value="1"/>
</dbReference>
<keyword evidence="8" id="KW-0812">Transmembrane</keyword>
<evidence type="ECO:0000256" key="5">
    <source>
        <dbReference type="ARBA" id="ARBA00022695"/>
    </source>
</evidence>
<comment type="similarity">
    <text evidence="1">Belongs to the RNA polymerase beta chain family.</text>
</comment>
<dbReference type="EMBL" id="PKMF04000111">
    <property type="protein sequence ID" value="KAK7849595.1"/>
    <property type="molecule type" value="Genomic_DNA"/>
</dbReference>
<protein>
    <recommendedName>
        <fullName evidence="2">DNA-directed RNA polymerase</fullName>
        <ecNumber evidence="2">2.7.7.6</ecNumber>
    </recommendedName>
</protein>
<evidence type="ECO:0000256" key="1">
    <source>
        <dbReference type="ARBA" id="ARBA00006835"/>
    </source>
</evidence>
<dbReference type="InterPro" id="IPR007644">
    <property type="entry name" value="RNA_pol_bsu_protrusion"/>
</dbReference>
<evidence type="ECO:0000259" key="9">
    <source>
        <dbReference type="Pfam" id="PF04563"/>
    </source>
</evidence>
<keyword evidence="8" id="KW-1133">Transmembrane helix</keyword>
<dbReference type="PANTHER" id="PTHR20856">
    <property type="entry name" value="DNA-DIRECTED RNA POLYMERASE I SUBUNIT 2"/>
    <property type="match status" value="1"/>
</dbReference>
<evidence type="ECO:0000313" key="10">
    <source>
        <dbReference type="EMBL" id="KAK7849595.1"/>
    </source>
</evidence>
<keyword evidence="11" id="KW-1185">Reference proteome</keyword>
<evidence type="ECO:0000256" key="2">
    <source>
        <dbReference type="ARBA" id="ARBA00012418"/>
    </source>
</evidence>
<name>A0AAW0LEH6_QUESU</name>
<dbReference type="Gene3D" id="3.90.1100.10">
    <property type="match status" value="1"/>
</dbReference>
<feature type="compositionally biased region" description="Basic and acidic residues" evidence="7">
    <location>
        <begin position="1"/>
        <end position="12"/>
    </location>
</feature>
<dbReference type="EC" id="2.7.7.6" evidence="2"/>
<dbReference type="Proteomes" id="UP000237347">
    <property type="component" value="Unassembled WGS sequence"/>
</dbReference>
<evidence type="ECO:0000256" key="4">
    <source>
        <dbReference type="ARBA" id="ARBA00022679"/>
    </source>
</evidence>
<accession>A0AAW0LEH6</accession>
<keyword evidence="8" id="KW-0472">Membrane</keyword>
<evidence type="ECO:0000256" key="6">
    <source>
        <dbReference type="ARBA" id="ARBA00023163"/>
    </source>
</evidence>
<dbReference type="GO" id="GO:0003677">
    <property type="term" value="F:DNA binding"/>
    <property type="evidence" value="ECO:0007669"/>
    <property type="project" value="InterPro"/>
</dbReference>
<comment type="caution">
    <text evidence="10">The sequence shown here is derived from an EMBL/GenBank/DDBJ whole genome shotgun (WGS) entry which is preliminary data.</text>
</comment>
<dbReference type="GO" id="GO:0003899">
    <property type="term" value="F:DNA-directed RNA polymerase activity"/>
    <property type="evidence" value="ECO:0007669"/>
    <property type="project" value="UniProtKB-EC"/>
</dbReference>
<sequence>MGEKKDSLEDPTKQNQHVGKQLPDNPDIDMQFLSAPIKSAVDKYQLVPEFLKVRGLVKQHLDSFNYFVNIGIKKIVRANDRIESSLDPSVYVRFKNVRIGKPSVPSDGVDDEICPQFCRLSDMTYALLALHMHIIYVFDFIAKVLHLKDILILYFVFGFTIGEFASWHPKLMT</sequence>
<keyword evidence="6" id="KW-0804">Transcription</keyword>
<dbReference type="GO" id="GO:0000428">
    <property type="term" value="C:DNA-directed RNA polymerase complex"/>
    <property type="evidence" value="ECO:0007669"/>
    <property type="project" value="UniProtKB-KW"/>
</dbReference>
<evidence type="ECO:0000256" key="8">
    <source>
        <dbReference type="SAM" id="Phobius"/>
    </source>
</evidence>
<dbReference type="GO" id="GO:0006351">
    <property type="term" value="P:DNA-templated transcription"/>
    <property type="evidence" value="ECO:0007669"/>
    <property type="project" value="InterPro"/>
</dbReference>
<evidence type="ECO:0000256" key="7">
    <source>
        <dbReference type="SAM" id="MobiDB-lite"/>
    </source>
</evidence>
<keyword evidence="5" id="KW-0548">Nucleotidyltransferase</keyword>